<evidence type="ECO:0000313" key="7">
    <source>
        <dbReference type="EMBL" id="QGY29382.1"/>
    </source>
</evidence>
<feature type="transmembrane region" description="Helical" evidence="6">
    <location>
        <begin position="401"/>
        <end position="428"/>
    </location>
</feature>
<dbReference type="AlphaFoldDB" id="A0A6B9FYT9"/>
<feature type="transmembrane region" description="Helical" evidence="6">
    <location>
        <begin position="316"/>
        <end position="334"/>
    </location>
</feature>
<evidence type="ECO:0000256" key="1">
    <source>
        <dbReference type="ARBA" id="ARBA00004651"/>
    </source>
</evidence>
<accession>A0A6B9FYT9</accession>
<keyword evidence="6" id="KW-0813">Transport</keyword>
<dbReference type="GO" id="GO:0046685">
    <property type="term" value="P:response to arsenic-containing substance"/>
    <property type="evidence" value="ECO:0007669"/>
    <property type="project" value="UniProtKB-KW"/>
</dbReference>
<keyword evidence="3 6" id="KW-0812">Transmembrane</keyword>
<dbReference type="PANTHER" id="PTHR43302:SF5">
    <property type="entry name" value="TRANSPORTER ARSB-RELATED"/>
    <property type="match status" value="1"/>
</dbReference>
<dbReference type="NCBIfam" id="TIGR00935">
    <property type="entry name" value="2a45"/>
    <property type="match status" value="1"/>
</dbReference>
<reference evidence="7 8" key="1">
    <citation type="submission" date="2017-11" db="EMBL/GenBank/DDBJ databases">
        <title>Genome sequence of Pantoea cypripedii NE1.</title>
        <authorList>
            <person name="Nascimento F.X."/>
        </authorList>
    </citation>
    <scope>NUCLEOTIDE SEQUENCE [LARGE SCALE GENOMIC DNA]</scope>
    <source>
        <strain evidence="7 8">NE1</strain>
    </source>
</reference>
<protein>
    <recommendedName>
        <fullName evidence="6">Arsenical pump membrane protein</fullName>
    </recommendedName>
</protein>
<feature type="transmembrane region" description="Helical" evidence="6">
    <location>
        <begin position="175"/>
        <end position="198"/>
    </location>
</feature>
<dbReference type="GO" id="GO:0008490">
    <property type="term" value="F:arsenite secondary active transmembrane transporter activity"/>
    <property type="evidence" value="ECO:0007669"/>
    <property type="project" value="TreeGrafter"/>
</dbReference>
<comment type="subcellular location">
    <subcellularLocation>
        <location evidence="1 6">Cell membrane</location>
        <topology evidence="1 6">Multi-pass membrane protein</topology>
    </subcellularLocation>
</comment>
<evidence type="ECO:0000256" key="4">
    <source>
        <dbReference type="ARBA" id="ARBA00022989"/>
    </source>
</evidence>
<dbReference type="Pfam" id="PF02040">
    <property type="entry name" value="ArsB"/>
    <property type="match status" value="1"/>
</dbReference>
<proteinExistence type="inferred from homology"/>
<dbReference type="RefSeq" id="WP_208715274.1">
    <property type="nucleotide sequence ID" value="NZ_CP024768.1"/>
</dbReference>
<feature type="transmembrane region" description="Helical" evidence="6">
    <location>
        <begin position="91"/>
        <end position="109"/>
    </location>
</feature>
<dbReference type="EMBL" id="CP024768">
    <property type="protein sequence ID" value="QGY29382.1"/>
    <property type="molecule type" value="Genomic_DNA"/>
</dbReference>
<feature type="transmembrane region" description="Helical" evidence="6">
    <location>
        <begin position="115"/>
        <end position="132"/>
    </location>
</feature>
<dbReference type="NCBIfam" id="NF011980">
    <property type="entry name" value="PRK15445.1"/>
    <property type="match status" value="1"/>
</dbReference>
<comment type="similarity">
    <text evidence="6">Belongs to the ArsB family.</text>
</comment>
<dbReference type="PANTHER" id="PTHR43302">
    <property type="entry name" value="TRANSPORTER ARSB-RELATED"/>
    <property type="match status" value="1"/>
</dbReference>
<evidence type="ECO:0000256" key="3">
    <source>
        <dbReference type="ARBA" id="ARBA00022692"/>
    </source>
</evidence>
<dbReference type="GO" id="GO:0042960">
    <property type="term" value="F:antimonite secondary active transmembrane transporter activity"/>
    <property type="evidence" value="ECO:0007669"/>
    <property type="project" value="TreeGrafter"/>
</dbReference>
<comment type="caution">
    <text evidence="6">Lacks conserved residue(s) required for the propagation of feature annotation.</text>
</comment>
<keyword evidence="6" id="KW-0059">Arsenical resistance</keyword>
<dbReference type="PRINTS" id="PR00758">
    <property type="entry name" value="ARSENICPUMP"/>
</dbReference>
<feature type="transmembrane region" description="Helical" evidence="6">
    <location>
        <begin position="51"/>
        <end position="70"/>
    </location>
</feature>
<feature type="transmembrane region" description="Helical" evidence="6">
    <location>
        <begin position="275"/>
        <end position="296"/>
    </location>
</feature>
<feature type="transmembrane region" description="Helical" evidence="6">
    <location>
        <begin position="139"/>
        <end position="163"/>
    </location>
</feature>
<keyword evidence="2" id="KW-1003">Cell membrane</keyword>
<feature type="transmembrane region" description="Helical" evidence="6">
    <location>
        <begin position="246"/>
        <end position="263"/>
    </location>
</feature>
<keyword evidence="5 6" id="KW-0472">Membrane</keyword>
<comment type="function">
    <text evidence="6">Involved in arsenical resistance. Thought to form the channel of an arsenite pump.</text>
</comment>
<name>A0A6B9FYT9_PANCY</name>
<dbReference type="CDD" id="cd01118">
    <property type="entry name" value="ArsB_permease"/>
    <property type="match status" value="1"/>
</dbReference>
<organism evidence="7 8">
    <name type="scientific">Pantoea cypripedii</name>
    <name type="common">Pectobacterium cypripedii</name>
    <name type="synonym">Erwinia cypripedii</name>
    <dbReference type="NCBI Taxonomy" id="55209"/>
    <lineage>
        <taxon>Bacteria</taxon>
        <taxon>Pseudomonadati</taxon>
        <taxon>Pseudomonadota</taxon>
        <taxon>Gammaproteobacteria</taxon>
        <taxon>Enterobacterales</taxon>
        <taxon>Erwiniaceae</taxon>
        <taxon>Pantoea</taxon>
    </lineage>
</organism>
<dbReference type="GO" id="GO:0005886">
    <property type="term" value="C:plasma membrane"/>
    <property type="evidence" value="ECO:0007669"/>
    <property type="project" value="UniProtKB-SubCell"/>
</dbReference>
<dbReference type="InterPro" id="IPR000802">
    <property type="entry name" value="Arsenical_pump_ArsB"/>
</dbReference>
<evidence type="ECO:0000313" key="8">
    <source>
        <dbReference type="Proteomes" id="UP000502005"/>
    </source>
</evidence>
<keyword evidence="4 6" id="KW-1133">Transmembrane helix</keyword>
<evidence type="ECO:0000256" key="6">
    <source>
        <dbReference type="RuleBase" id="RU004993"/>
    </source>
</evidence>
<dbReference type="Proteomes" id="UP000502005">
    <property type="component" value="Chromosome"/>
</dbReference>
<evidence type="ECO:0000256" key="2">
    <source>
        <dbReference type="ARBA" id="ARBA00022475"/>
    </source>
</evidence>
<gene>
    <name evidence="7" type="ORF">CUN67_10740</name>
</gene>
<evidence type="ECO:0000256" key="5">
    <source>
        <dbReference type="ARBA" id="ARBA00023136"/>
    </source>
</evidence>
<sequence length="429" mass="45601">MLLAGAIFVLTIVFVIWQPRGLSIGWTTSIGAVLALATGVIQLNDIPAVWHIVWNATAAFIAVIIISLLLDESGFFEWCALHVARWGNGRGRLLFTYIVLLGAAVAALFANDGAALILTPIVIAMLLALGFSKGTTLAFVMAAGFIADTASLPLIVSNLVNIVSADFFQLGFTDYASVMVPVDLAAIIATLVVLHLFFRKDIPAEYDLSLLKSPTDAIKDPATFKMGWLVLILLLVGFFLLEPLGIPVSAIAAAGALILFAVAKRGHAINTGKVLRGAPWQIVIFSLGMYLVVYGLKNAGLTQYLTSLLNTFASGGLWSATFGTGLVTAMLSSVMNNMPTVLIGALSIDASMAEGVIKEAMIYANVIGCDLGPKITPIGSLATLLWLHVLDQKNIKISWGYYFRVGVVMTLPVLFVTLSALALCLALTQ</sequence>